<evidence type="ECO:0000313" key="3">
    <source>
        <dbReference type="Proteomes" id="UP000018895"/>
    </source>
</evidence>
<keyword evidence="1" id="KW-0812">Transmembrane</keyword>
<protein>
    <recommendedName>
        <fullName evidence="4">DUF58 domain-containing protein</fullName>
    </recommendedName>
</protein>
<dbReference type="AlphaFoldDB" id="W4QL76"/>
<keyword evidence="1" id="KW-0472">Membrane</keyword>
<evidence type="ECO:0008006" key="4">
    <source>
        <dbReference type="Google" id="ProtNLM"/>
    </source>
</evidence>
<evidence type="ECO:0000313" key="2">
    <source>
        <dbReference type="EMBL" id="GAE32094.1"/>
    </source>
</evidence>
<comment type="caution">
    <text evidence="2">The sequence shown here is derived from an EMBL/GenBank/DDBJ whole genome shotgun (WGS) entry which is preliminary data.</text>
</comment>
<feature type="transmembrane region" description="Helical" evidence="1">
    <location>
        <begin position="33"/>
        <end position="55"/>
    </location>
</feature>
<evidence type="ECO:0000256" key="1">
    <source>
        <dbReference type="SAM" id="Phobius"/>
    </source>
</evidence>
<name>W4QL76_9BACI</name>
<feature type="transmembrane region" description="Helical" evidence="1">
    <location>
        <begin position="7"/>
        <end position="27"/>
    </location>
</feature>
<accession>W4QL76</accession>
<organism evidence="2 3">
    <name type="scientific">Halalkalibacter hemicellulosilyticusJCM 9152</name>
    <dbReference type="NCBI Taxonomy" id="1236971"/>
    <lineage>
        <taxon>Bacteria</taxon>
        <taxon>Bacillati</taxon>
        <taxon>Bacillota</taxon>
        <taxon>Bacilli</taxon>
        <taxon>Bacillales</taxon>
        <taxon>Bacillaceae</taxon>
        <taxon>Halalkalibacter</taxon>
    </lineage>
</organism>
<gene>
    <name evidence="2" type="ORF">JCM9152_3612</name>
</gene>
<dbReference type="STRING" id="1236971.JCM9152_3612"/>
<dbReference type="EMBL" id="BAUU01000028">
    <property type="protein sequence ID" value="GAE32094.1"/>
    <property type="molecule type" value="Genomic_DNA"/>
</dbReference>
<proteinExistence type="predicted"/>
<sequence>MTRWMKAAFKYVFLSIIIGALFAYAMFQGGFVSWYLFYSVITIIVLMIVVTLFPFKVKQIRRVISNEAVEAGGAVDVTVKVEKYPFQPFFFVRIFDELPEQLKQEDTPGALFFFSFQRTLSFTYTISNLERGVYRFGEVKCKLGDLFGLLEVERTLQGGETDILVYPSFRYFRSLPPVAKHREREANVIALLSKKIDLLPV</sequence>
<keyword evidence="1" id="KW-1133">Transmembrane helix</keyword>
<dbReference type="PANTHER" id="PTHR34351">
    <property type="entry name" value="SLR1927 PROTEIN-RELATED"/>
    <property type="match status" value="1"/>
</dbReference>
<dbReference type="Proteomes" id="UP000018895">
    <property type="component" value="Unassembled WGS sequence"/>
</dbReference>
<keyword evidence="3" id="KW-1185">Reference proteome</keyword>
<dbReference type="OrthoDB" id="140416at2"/>
<dbReference type="PANTHER" id="PTHR34351:SF2">
    <property type="entry name" value="DUF58 DOMAIN-CONTAINING PROTEIN"/>
    <property type="match status" value="1"/>
</dbReference>
<reference evidence="2" key="1">
    <citation type="journal article" date="2014" name="Genome Announc.">
        <title>Draft Genome Sequences of Three Alkaliphilic Bacillus Strains, Bacillus wakoensis JCM 9140T, Bacillus akibai JCM 9157T, and Bacillus hemicellulosilyticus JCM 9152T.</title>
        <authorList>
            <person name="Yuki M."/>
            <person name="Oshima K."/>
            <person name="Suda W."/>
            <person name="Oshida Y."/>
            <person name="Kitamura K."/>
            <person name="Iida T."/>
            <person name="Hattori M."/>
            <person name="Ohkuma M."/>
        </authorList>
    </citation>
    <scope>NUCLEOTIDE SEQUENCE [LARGE SCALE GENOMIC DNA]</scope>
    <source>
        <strain evidence="2">JCM 9152</strain>
    </source>
</reference>
<dbReference type="RefSeq" id="WP_035346347.1">
    <property type="nucleotide sequence ID" value="NZ_BAUU01000028.1"/>
</dbReference>